<gene>
    <name evidence="3" type="ORF">EBQ26_09820</name>
</gene>
<dbReference type="PANTHER" id="PTHR35813:SF1">
    <property type="entry name" value="INNER MEMBRANE PROTEIN YBAN"/>
    <property type="match status" value="1"/>
</dbReference>
<dbReference type="Pfam" id="PF04304">
    <property type="entry name" value="DUF454"/>
    <property type="match status" value="1"/>
</dbReference>
<dbReference type="Proteomes" id="UP000267521">
    <property type="component" value="Unassembled WGS sequence"/>
</dbReference>
<protein>
    <submittedName>
        <fullName evidence="3">DUF454 family protein</fullName>
    </submittedName>
</protein>
<feature type="compositionally biased region" description="Pro residues" evidence="1">
    <location>
        <begin position="1"/>
        <end position="20"/>
    </location>
</feature>
<evidence type="ECO:0000313" key="3">
    <source>
        <dbReference type="EMBL" id="RMW96250.1"/>
    </source>
</evidence>
<evidence type="ECO:0000313" key="4">
    <source>
        <dbReference type="Proteomes" id="UP000267521"/>
    </source>
</evidence>
<accession>A0A3M6Q185</accession>
<evidence type="ECO:0000256" key="1">
    <source>
        <dbReference type="SAM" id="MobiDB-lite"/>
    </source>
</evidence>
<proteinExistence type="predicted"/>
<reference evidence="3 4" key="1">
    <citation type="submission" date="2018-10" db="EMBL/GenBank/DDBJ databases">
        <title>Comamonadaceae CDC group NO-1 genome sequencing and assembly.</title>
        <authorList>
            <person name="Bernier A.-M."/>
            <person name="Bernard K."/>
        </authorList>
    </citation>
    <scope>NUCLEOTIDE SEQUENCE [LARGE SCALE GENOMIC DNA]</scope>
    <source>
        <strain evidence="3 4">NML970147</strain>
    </source>
</reference>
<feature type="transmembrane region" description="Helical" evidence="2">
    <location>
        <begin position="46"/>
        <end position="79"/>
    </location>
</feature>
<name>A0A3M6Q185_9BURK</name>
<dbReference type="EMBL" id="RDQM01000012">
    <property type="protein sequence ID" value="RMW96250.1"/>
    <property type="molecule type" value="Genomic_DNA"/>
</dbReference>
<evidence type="ECO:0000256" key="2">
    <source>
        <dbReference type="SAM" id="Phobius"/>
    </source>
</evidence>
<feature type="transmembrane region" description="Helical" evidence="2">
    <location>
        <begin position="138"/>
        <end position="155"/>
    </location>
</feature>
<dbReference type="AlphaFoldDB" id="A0A3M6Q185"/>
<comment type="caution">
    <text evidence="3">The sequence shown here is derived from an EMBL/GenBank/DDBJ whole genome shotgun (WGS) entry which is preliminary data.</text>
</comment>
<sequence length="164" mass="17474">MTAVPPQAPKTPRATPPEPAQAPATAHTPARKPRALPHTNPVMRTLLHLLALLCLALGIVGVFVPGLPTTVFILIAAWAAARSSPRTHDWLLGHKTFGPTLRNWEEGGLVSRKSKCTASLVMAASVGVMLLTNMPKPAIAFTAVCLACVAIWLWLRPEPPSDAM</sequence>
<dbReference type="GO" id="GO:0005886">
    <property type="term" value="C:plasma membrane"/>
    <property type="evidence" value="ECO:0007669"/>
    <property type="project" value="TreeGrafter"/>
</dbReference>
<feature type="region of interest" description="Disordered" evidence="1">
    <location>
        <begin position="1"/>
        <end position="37"/>
    </location>
</feature>
<organism evidence="3 4">
    <name type="scientific">Allofranklinella schreckenbergeri</name>
    <dbReference type="NCBI Taxonomy" id="1076744"/>
    <lineage>
        <taxon>Bacteria</taxon>
        <taxon>Pseudomonadati</taxon>
        <taxon>Pseudomonadota</taxon>
        <taxon>Betaproteobacteria</taxon>
        <taxon>Burkholderiales</taxon>
        <taxon>Comamonadaceae</taxon>
        <taxon>Allofranklinella</taxon>
    </lineage>
</organism>
<dbReference type="PANTHER" id="PTHR35813">
    <property type="entry name" value="INNER MEMBRANE PROTEIN YBAN"/>
    <property type="match status" value="1"/>
</dbReference>
<keyword evidence="2" id="KW-1133">Transmembrane helix</keyword>
<keyword evidence="2" id="KW-0812">Transmembrane</keyword>
<keyword evidence="2" id="KW-0472">Membrane</keyword>
<dbReference type="InterPro" id="IPR007401">
    <property type="entry name" value="DUF454"/>
</dbReference>
<dbReference type="RefSeq" id="WP_122238837.1">
    <property type="nucleotide sequence ID" value="NZ_RDQM01000012.1"/>
</dbReference>